<feature type="region of interest" description="Disordered" evidence="8">
    <location>
        <begin position="948"/>
        <end position="982"/>
    </location>
</feature>
<feature type="compositionally biased region" description="Low complexity" evidence="8">
    <location>
        <begin position="80"/>
        <end position="92"/>
    </location>
</feature>
<feature type="compositionally biased region" description="Polar residues" evidence="8">
    <location>
        <begin position="196"/>
        <end position="214"/>
    </location>
</feature>
<evidence type="ECO:0000256" key="1">
    <source>
        <dbReference type="ARBA" id="ARBA00004123"/>
    </source>
</evidence>
<gene>
    <name evidence="10" type="ORF">SLS56_000864</name>
</gene>
<dbReference type="PANTHER" id="PTHR40626">
    <property type="entry name" value="MIP31509P"/>
    <property type="match status" value="1"/>
</dbReference>
<dbReference type="SUPFAM" id="SSF57667">
    <property type="entry name" value="beta-beta-alpha zinc fingers"/>
    <property type="match status" value="1"/>
</dbReference>
<dbReference type="PANTHER" id="PTHR40626:SF18">
    <property type="entry name" value="NICOTINATE CATABOLISM CLUSTER-SPECIFIC TRANSCRIPTION FACTOR"/>
    <property type="match status" value="1"/>
</dbReference>
<keyword evidence="5" id="KW-0862">Zinc</keyword>
<dbReference type="Pfam" id="PF04082">
    <property type="entry name" value="Fungal_trans"/>
    <property type="match status" value="1"/>
</dbReference>
<evidence type="ECO:0000256" key="3">
    <source>
        <dbReference type="ARBA" id="ARBA00022737"/>
    </source>
</evidence>
<keyword evidence="4 7" id="KW-0863">Zinc-finger</keyword>
<evidence type="ECO:0000256" key="6">
    <source>
        <dbReference type="ARBA" id="ARBA00023242"/>
    </source>
</evidence>
<dbReference type="Pfam" id="PF00096">
    <property type="entry name" value="zf-C2H2"/>
    <property type="match status" value="1"/>
</dbReference>
<feature type="compositionally biased region" description="Acidic residues" evidence="8">
    <location>
        <begin position="967"/>
        <end position="982"/>
    </location>
</feature>
<dbReference type="SMART" id="SM00355">
    <property type="entry name" value="ZnF_C2H2"/>
    <property type="match status" value="2"/>
</dbReference>
<keyword evidence="6" id="KW-0539">Nucleus</keyword>
<feature type="domain" description="C2H2-type" evidence="9">
    <location>
        <begin position="129"/>
        <end position="156"/>
    </location>
</feature>
<feature type="region of interest" description="Disordered" evidence="8">
    <location>
        <begin position="1"/>
        <end position="95"/>
    </location>
</feature>
<evidence type="ECO:0000256" key="2">
    <source>
        <dbReference type="ARBA" id="ARBA00022723"/>
    </source>
</evidence>
<dbReference type="PROSITE" id="PS50157">
    <property type="entry name" value="ZINC_FINGER_C2H2_2"/>
    <property type="match status" value="2"/>
</dbReference>
<accession>A0ABR3TC96</accession>
<keyword evidence="11" id="KW-1185">Reference proteome</keyword>
<protein>
    <recommendedName>
        <fullName evidence="9">C2H2-type domain-containing protein</fullName>
    </recommendedName>
</protein>
<feature type="region of interest" description="Disordered" evidence="8">
    <location>
        <begin position="173"/>
        <end position="251"/>
    </location>
</feature>
<evidence type="ECO:0000256" key="4">
    <source>
        <dbReference type="ARBA" id="ARBA00022771"/>
    </source>
</evidence>
<dbReference type="PROSITE" id="PS00028">
    <property type="entry name" value="ZINC_FINGER_C2H2_1"/>
    <property type="match status" value="2"/>
</dbReference>
<feature type="domain" description="C2H2-type" evidence="9">
    <location>
        <begin position="100"/>
        <end position="129"/>
    </location>
</feature>
<dbReference type="InterPro" id="IPR007219">
    <property type="entry name" value="XnlR_reg_dom"/>
</dbReference>
<comment type="caution">
    <text evidence="10">The sequence shown here is derived from an EMBL/GenBank/DDBJ whole genome shotgun (WGS) entry which is preliminary data.</text>
</comment>
<reference evidence="10 11" key="1">
    <citation type="submission" date="2024-02" db="EMBL/GenBank/DDBJ databases">
        <title>De novo assembly and annotation of 12 fungi associated with fruit tree decline syndrome in Ontario, Canada.</title>
        <authorList>
            <person name="Sulman M."/>
            <person name="Ellouze W."/>
            <person name="Ilyukhin E."/>
        </authorList>
    </citation>
    <scope>NUCLEOTIDE SEQUENCE [LARGE SCALE GENOMIC DNA]</scope>
    <source>
        <strain evidence="10 11">M1-105</strain>
    </source>
</reference>
<comment type="subcellular location">
    <subcellularLocation>
        <location evidence="1">Nucleus</location>
    </subcellularLocation>
</comment>
<evidence type="ECO:0000256" key="8">
    <source>
        <dbReference type="SAM" id="MobiDB-lite"/>
    </source>
</evidence>
<dbReference type="InterPro" id="IPR013087">
    <property type="entry name" value="Znf_C2H2_type"/>
</dbReference>
<evidence type="ECO:0000259" key="9">
    <source>
        <dbReference type="PROSITE" id="PS50157"/>
    </source>
</evidence>
<evidence type="ECO:0000256" key="5">
    <source>
        <dbReference type="ARBA" id="ARBA00022833"/>
    </source>
</evidence>
<evidence type="ECO:0000313" key="10">
    <source>
        <dbReference type="EMBL" id="KAL1637205.1"/>
    </source>
</evidence>
<name>A0ABR3TC96_9PEZI</name>
<evidence type="ECO:0000313" key="11">
    <source>
        <dbReference type="Proteomes" id="UP001521116"/>
    </source>
</evidence>
<dbReference type="InterPro" id="IPR036236">
    <property type="entry name" value="Znf_C2H2_sf"/>
</dbReference>
<sequence length="1087" mass="119840">MPRASSTAAVRTPAPNAHDPQFTTGEPSNCCTCASLPASAPREHLNPDTPPLASDTMRTASPSTQAQQQAQRAHQRRKSSTASSASAAASASGEPPVKKFACAFEGCGRAFTRSEHLQRHLLNHTAGESTCERCRAHFKRKDLLERHMQRHRQKDEEAGGEGAGVLNTRKRMWKDHEGNIVTKRPNLGKKSAHRASPSSDQHQRSLSTSSTGSQEDVVRALHGEPPISPPISSTHSSQSDGYGRRSSDACDQTADPTIETWVFPPLELSPAPEPHAYPEPEPLAQETDRFWSNAGGLPASSLRNLSDDVPYDDIFNPDTASSFNMPFTTMSNYNWLFDVDLGATAAVHQQFATSPPDLLSGVPAEHTPAVSELATLSADGSSIATTAAAPTTLSHAQSHTSMIPEMSMTDSSTLSLPSLEPQQSAFAEGQHSIATGRSGFMNTAPPLNAPTEDDARVAHDSLAVRQTQLGIDFERPMSSMNRSASLPVIDEVARAQVLDVIEAAKPITPDGLYISRNHPLLSLSSLQTYCDLYFTRFNTAYPLIHQPTFDASHVETVLLVSVLLLGATYCEKDAHQMAVCIHDVLRPQIFAHAGFNAKPDLWVLQTILLVECFGKSRAGQKQHDMAHLFHGLLINLIRRSDCQTIRAPFTNDCSGDLDNDWRKWAEAEQKKRLAYLCFMWDVQHAVLFCQSLCMSAFELRSNLPCNQQLWEADSAELWQRLREKQKSPPLFLSLIKAYLTPGGSSSPRNLNALSRILLLHGLMSISWDMKRRDQTSLGLVGKDPVIGDWKTRMSTSYNTWKADFDTYCTNYLTLFCSSNATSPTQQLRREFVTWSTANTAVYHAAHVLLNAEFLDLQIYAGARHILGRPVGRADHARSQRVVRRWAGAAAEGERLRAATAARHAAQLLRDGVERLDGFDAAGLFHYPWCLYLATLTVWAWWHARPAEAGTRREERRRQQQPPPPSVNDDDEDDESDLGEDGDEDEMVWDAAAELDALVQSMTTDPSPSCQEKGDGEGDIDCWARERRLEEVARATRPATVRRRSTGLTAVVARHLSRVRWAVVHDGMTVLKGLVPWRMIGGAEGLGA</sequence>
<dbReference type="EMBL" id="JAJVDC020000004">
    <property type="protein sequence ID" value="KAL1637205.1"/>
    <property type="molecule type" value="Genomic_DNA"/>
</dbReference>
<organism evidence="10 11">
    <name type="scientific">Neofusicoccum ribis</name>
    <dbReference type="NCBI Taxonomy" id="45134"/>
    <lineage>
        <taxon>Eukaryota</taxon>
        <taxon>Fungi</taxon>
        <taxon>Dikarya</taxon>
        <taxon>Ascomycota</taxon>
        <taxon>Pezizomycotina</taxon>
        <taxon>Dothideomycetes</taxon>
        <taxon>Dothideomycetes incertae sedis</taxon>
        <taxon>Botryosphaeriales</taxon>
        <taxon>Botryosphaeriaceae</taxon>
        <taxon>Neofusicoccum</taxon>
    </lineage>
</organism>
<feature type="compositionally biased region" description="Low complexity" evidence="8">
    <location>
        <begin position="230"/>
        <end position="239"/>
    </location>
</feature>
<proteinExistence type="predicted"/>
<dbReference type="Gene3D" id="3.30.160.60">
    <property type="entry name" value="Classic Zinc Finger"/>
    <property type="match status" value="1"/>
</dbReference>
<dbReference type="CDD" id="cd12148">
    <property type="entry name" value="fungal_TF_MHR"/>
    <property type="match status" value="1"/>
</dbReference>
<dbReference type="InterPro" id="IPR051059">
    <property type="entry name" value="VerF-like"/>
</dbReference>
<evidence type="ECO:0000256" key="7">
    <source>
        <dbReference type="PROSITE-ProRule" id="PRU00042"/>
    </source>
</evidence>
<keyword evidence="3" id="KW-0677">Repeat</keyword>
<keyword evidence="2" id="KW-0479">Metal-binding</keyword>
<dbReference type="Proteomes" id="UP001521116">
    <property type="component" value="Unassembled WGS sequence"/>
</dbReference>